<keyword evidence="5" id="KW-1185">Reference proteome</keyword>
<sequence length="597" mass="67696">MAPGSLGTEVDRSGADKDNEFGSQALPAALPNGTQPSGQSEKVKLEPEVQEDQSQEHTRQQSQHQQQMQEDIQHCHHCQQNSSTAPNSLEEEPERERNLRVEAENQVRLVTQRLRNCRKQRRRQMQKHKKRIRTMLNGSNKPFTPEQKSLIIAQTETLQAQLGIAKKERDDVWTAMMTLEKSLEEIGNELAQEKERSEMAMDASYELQGRLDETKADLYQERERLNGVQARLEAAESALAHERKCRRDALANYDEIKDLLDENDVALSRERELREVAEKRNSEWKKDYNELAAQVTTERQGTHEKLTDEYLIAEVQKLDFNIKKFAQLYFGDADLRNATFTFNTRVATSEAGVNQIMVLETLPRRYVRVAQAILWSILVRTVFGRYVWCLDPKETSLGQAIISAETSMEQLMQYSDPGKTQLEVQQKFHDWRAHAASHCLQSSIPEDGAASSSDELESSLLNAVSAWLVPQRRRSINNADFAKGLGRILDQSVRLDKEISRQPSSVAWLFPKMSTDFDFRPGWMEVVDGEITEQPRRIVLLCVSPGLVRRGTCSGGDFENEKVLRPIGISGSAIMLVHDPGRGLRLGGSIVANVQAS</sequence>
<dbReference type="AlphaFoldDB" id="A0A0C4DZD7"/>
<reference evidence="4" key="5">
    <citation type="submission" date="2015-06" db="UniProtKB">
        <authorList>
            <consortium name="EnsemblFungi"/>
        </authorList>
    </citation>
    <scope>IDENTIFICATION</scope>
    <source>
        <strain evidence="4">ATCC 64411</strain>
    </source>
</reference>
<reference evidence="5" key="2">
    <citation type="submission" date="2010-05" db="EMBL/GenBank/DDBJ databases">
        <title>The genome sequence of Magnaporthe poae strain ATCC 64411.</title>
        <authorList>
            <person name="Ma L.-J."/>
            <person name="Dead R."/>
            <person name="Young S."/>
            <person name="Zeng Q."/>
            <person name="Koehrsen M."/>
            <person name="Alvarado L."/>
            <person name="Berlin A."/>
            <person name="Chapman S.B."/>
            <person name="Chen Z."/>
            <person name="Freedman E."/>
            <person name="Gellesch M."/>
            <person name="Goldberg J."/>
            <person name="Griggs A."/>
            <person name="Gujja S."/>
            <person name="Heilman E.R."/>
            <person name="Heiman D."/>
            <person name="Hepburn T."/>
            <person name="Howarth C."/>
            <person name="Jen D."/>
            <person name="Larson L."/>
            <person name="Mehta T."/>
            <person name="Neiman D."/>
            <person name="Pearson M."/>
            <person name="Roberts A."/>
            <person name="Saif S."/>
            <person name="Shea T."/>
            <person name="Shenoy N."/>
            <person name="Sisk P."/>
            <person name="Stolte C."/>
            <person name="Sykes S."/>
            <person name="Walk T."/>
            <person name="White J."/>
            <person name="Yandava C."/>
            <person name="Haas B."/>
            <person name="Nusbaum C."/>
            <person name="Birren B."/>
        </authorList>
    </citation>
    <scope>NUCLEOTIDE SEQUENCE [LARGE SCALE GENOMIC DNA]</scope>
    <source>
        <strain evidence="5">ATCC 64411 / 73-15</strain>
    </source>
</reference>
<accession>A0A0C4DZD7</accession>
<protein>
    <submittedName>
        <fullName evidence="3 4">Uncharacterized protein</fullName>
    </submittedName>
</protein>
<organism evidence="4 5">
    <name type="scientific">Magnaporthiopsis poae (strain ATCC 64411 / 73-15)</name>
    <name type="common">Kentucky bluegrass fungus</name>
    <name type="synonym">Magnaporthe poae</name>
    <dbReference type="NCBI Taxonomy" id="644358"/>
    <lineage>
        <taxon>Eukaryota</taxon>
        <taxon>Fungi</taxon>
        <taxon>Dikarya</taxon>
        <taxon>Ascomycota</taxon>
        <taxon>Pezizomycotina</taxon>
        <taxon>Sordariomycetes</taxon>
        <taxon>Sordariomycetidae</taxon>
        <taxon>Magnaporthales</taxon>
        <taxon>Magnaporthaceae</taxon>
        <taxon>Magnaporthiopsis</taxon>
    </lineage>
</organism>
<name>A0A0C4DZD7_MAGP6</name>
<evidence type="ECO:0000256" key="1">
    <source>
        <dbReference type="SAM" id="Coils"/>
    </source>
</evidence>
<dbReference type="EnsemblFungi" id="MAPG_05432T0">
    <property type="protein sequence ID" value="MAPG_05432T0"/>
    <property type="gene ID" value="MAPG_05432"/>
</dbReference>
<keyword evidence="1" id="KW-0175">Coiled coil</keyword>
<reference evidence="4" key="4">
    <citation type="journal article" date="2015" name="G3 (Bethesda)">
        <title>Genome sequences of three phytopathogenic species of the Magnaporthaceae family of fungi.</title>
        <authorList>
            <person name="Okagaki L.H."/>
            <person name="Nunes C.C."/>
            <person name="Sailsbery J."/>
            <person name="Clay B."/>
            <person name="Brown D."/>
            <person name="John T."/>
            <person name="Oh Y."/>
            <person name="Young N."/>
            <person name="Fitzgerald M."/>
            <person name="Haas B.J."/>
            <person name="Zeng Q."/>
            <person name="Young S."/>
            <person name="Adiconis X."/>
            <person name="Fan L."/>
            <person name="Levin J.Z."/>
            <person name="Mitchell T.K."/>
            <person name="Okubara P.A."/>
            <person name="Farman M.L."/>
            <person name="Kohn L.M."/>
            <person name="Birren B."/>
            <person name="Ma L.-J."/>
            <person name="Dean R.A."/>
        </authorList>
    </citation>
    <scope>NUCLEOTIDE SEQUENCE</scope>
    <source>
        <strain evidence="4">ATCC 64411 / 73-15</strain>
    </source>
</reference>
<dbReference type="OrthoDB" id="5213630at2759"/>
<gene>
    <name evidence="3" type="ORF">MAPG_05432</name>
</gene>
<evidence type="ECO:0000256" key="2">
    <source>
        <dbReference type="SAM" id="MobiDB-lite"/>
    </source>
</evidence>
<feature type="compositionally biased region" description="Basic and acidic residues" evidence="2">
    <location>
        <begin position="9"/>
        <end position="20"/>
    </location>
</feature>
<dbReference type="VEuPathDB" id="FungiDB:MAPG_05432"/>
<evidence type="ECO:0000313" key="4">
    <source>
        <dbReference type="EnsemblFungi" id="MAPG_05432T0"/>
    </source>
</evidence>
<feature type="compositionally biased region" description="Low complexity" evidence="2">
    <location>
        <begin position="60"/>
        <end position="70"/>
    </location>
</feature>
<evidence type="ECO:0000313" key="3">
    <source>
        <dbReference type="EMBL" id="KLU86418.1"/>
    </source>
</evidence>
<feature type="region of interest" description="Disordered" evidence="2">
    <location>
        <begin position="1"/>
        <end position="99"/>
    </location>
</feature>
<dbReference type="STRING" id="644358.A0A0C4DZD7"/>
<dbReference type="Proteomes" id="UP000011715">
    <property type="component" value="Unassembled WGS sequence"/>
</dbReference>
<feature type="compositionally biased region" description="Polar residues" evidence="2">
    <location>
        <begin position="78"/>
        <end position="87"/>
    </location>
</feature>
<feature type="coiled-coil region" evidence="1">
    <location>
        <begin position="267"/>
        <end position="294"/>
    </location>
</feature>
<evidence type="ECO:0000313" key="5">
    <source>
        <dbReference type="Proteomes" id="UP000011715"/>
    </source>
</evidence>
<dbReference type="EMBL" id="ADBL01001291">
    <property type="status" value="NOT_ANNOTATED_CDS"/>
    <property type="molecule type" value="Genomic_DNA"/>
</dbReference>
<feature type="coiled-coil region" evidence="1">
    <location>
        <begin position="176"/>
        <end position="238"/>
    </location>
</feature>
<proteinExistence type="predicted"/>
<dbReference type="EMBL" id="GL876969">
    <property type="protein sequence ID" value="KLU86418.1"/>
    <property type="molecule type" value="Genomic_DNA"/>
</dbReference>
<reference evidence="3" key="1">
    <citation type="submission" date="2010-05" db="EMBL/GenBank/DDBJ databases">
        <title>The Genome Sequence of Magnaporthe poae strain ATCC 64411.</title>
        <authorList>
            <consortium name="The Broad Institute Genome Sequencing Platform"/>
            <consortium name="Broad Institute Genome Sequencing Center for Infectious Disease"/>
            <person name="Ma L.-J."/>
            <person name="Dead R."/>
            <person name="Young S."/>
            <person name="Zeng Q."/>
            <person name="Koehrsen M."/>
            <person name="Alvarado L."/>
            <person name="Berlin A."/>
            <person name="Chapman S.B."/>
            <person name="Chen Z."/>
            <person name="Freedman E."/>
            <person name="Gellesch M."/>
            <person name="Goldberg J."/>
            <person name="Griggs A."/>
            <person name="Gujja S."/>
            <person name="Heilman E.R."/>
            <person name="Heiman D."/>
            <person name="Hepburn T."/>
            <person name="Howarth C."/>
            <person name="Jen D."/>
            <person name="Larson L."/>
            <person name="Mehta T."/>
            <person name="Neiman D."/>
            <person name="Pearson M."/>
            <person name="Roberts A."/>
            <person name="Saif S."/>
            <person name="Shea T."/>
            <person name="Shenoy N."/>
            <person name="Sisk P."/>
            <person name="Stolte C."/>
            <person name="Sykes S."/>
            <person name="Walk T."/>
            <person name="White J."/>
            <person name="Yandava C."/>
            <person name="Haas B."/>
            <person name="Nusbaum C."/>
            <person name="Birren B."/>
        </authorList>
    </citation>
    <scope>NUCLEOTIDE SEQUENCE</scope>
    <source>
        <strain evidence="3">ATCC 64411</strain>
    </source>
</reference>
<reference evidence="3" key="3">
    <citation type="submission" date="2011-03" db="EMBL/GenBank/DDBJ databases">
        <title>Annotation of Magnaporthe poae ATCC 64411.</title>
        <authorList>
            <person name="Ma L.-J."/>
            <person name="Dead R."/>
            <person name="Young S.K."/>
            <person name="Zeng Q."/>
            <person name="Gargeya S."/>
            <person name="Fitzgerald M."/>
            <person name="Haas B."/>
            <person name="Abouelleil A."/>
            <person name="Alvarado L."/>
            <person name="Arachchi H.M."/>
            <person name="Berlin A."/>
            <person name="Brown A."/>
            <person name="Chapman S.B."/>
            <person name="Chen Z."/>
            <person name="Dunbar C."/>
            <person name="Freedman E."/>
            <person name="Gearin G."/>
            <person name="Gellesch M."/>
            <person name="Goldberg J."/>
            <person name="Griggs A."/>
            <person name="Gujja S."/>
            <person name="Heiman D."/>
            <person name="Howarth C."/>
            <person name="Larson L."/>
            <person name="Lui A."/>
            <person name="MacDonald P.J.P."/>
            <person name="Mehta T."/>
            <person name="Montmayeur A."/>
            <person name="Murphy C."/>
            <person name="Neiman D."/>
            <person name="Pearson M."/>
            <person name="Priest M."/>
            <person name="Roberts A."/>
            <person name="Saif S."/>
            <person name="Shea T."/>
            <person name="Shenoy N."/>
            <person name="Sisk P."/>
            <person name="Stolte C."/>
            <person name="Sykes S."/>
            <person name="Yandava C."/>
            <person name="Wortman J."/>
            <person name="Nusbaum C."/>
            <person name="Birren B."/>
        </authorList>
    </citation>
    <scope>NUCLEOTIDE SEQUENCE</scope>
    <source>
        <strain evidence="3">ATCC 64411</strain>
    </source>
</reference>
<dbReference type="eggNOG" id="ENOG502RN1C">
    <property type="taxonomic scope" value="Eukaryota"/>
</dbReference>